<accession>A0A328NNC1</accession>
<comment type="caution">
    <text evidence="1">The sequence shown here is derived from an EMBL/GenBank/DDBJ whole genome shotgun (WGS) entry which is preliminary data.</text>
</comment>
<dbReference type="AlphaFoldDB" id="A0A328NNC1"/>
<reference evidence="1 2" key="1">
    <citation type="submission" date="2018-03" db="EMBL/GenBank/DDBJ databases">
        <title>Defining the species Micromonospora saelicesensis and Micromonospora noduli under the framework of genomics.</title>
        <authorList>
            <person name="Riesco R."/>
            <person name="Trujillo M.E."/>
        </authorList>
    </citation>
    <scope>NUCLEOTIDE SEQUENCE [LARGE SCALE GENOMIC DNA]</scope>
    <source>
        <strain evidence="1 2">PSN13</strain>
    </source>
</reference>
<dbReference type="Proteomes" id="UP000249419">
    <property type="component" value="Unassembled WGS sequence"/>
</dbReference>
<organism evidence="1 2">
    <name type="scientific">Micromonospora saelicesensis</name>
    <dbReference type="NCBI Taxonomy" id="285676"/>
    <lineage>
        <taxon>Bacteria</taxon>
        <taxon>Bacillati</taxon>
        <taxon>Actinomycetota</taxon>
        <taxon>Actinomycetes</taxon>
        <taxon>Micromonosporales</taxon>
        <taxon>Micromonosporaceae</taxon>
        <taxon>Micromonospora</taxon>
    </lineage>
</organism>
<dbReference type="EMBL" id="PYAG01000028">
    <property type="protein sequence ID" value="RAO30335.1"/>
    <property type="molecule type" value="Genomic_DNA"/>
</dbReference>
<name>A0A328NNC1_9ACTN</name>
<evidence type="ECO:0000313" key="1">
    <source>
        <dbReference type="EMBL" id="RAO30335.1"/>
    </source>
</evidence>
<proteinExistence type="predicted"/>
<sequence>MPLRGHSHGWLTGFGRRVPAKLTYPTYFAMHTLDVDFLTVSMHS</sequence>
<protein>
    <submittedName>
        <fullName evidence="1">Uncharacterized protein</fullName>
    </submittedName>
</protein>
<gene>
    <name evidence="1" type="ORF">PSN13_04534</name>
</gene>
<evidence type="ECO:0000313" key="2">
    <source>
        <dbReference type="Proteomes" id="UP000249419"/>
    </source>
</evidence>